<dbReference type="InterPro" id="IPR027417">
    <property type="entry name" value="P-loop_NTPase"/>
</dbReference>
<dbReference type="EMBL" id="LWCA01000163">
    <property type="protein sequence ID" value="OAF70300.1"/>
    <property type="molecule type" value="Genomic_DNA"/>
</dbReference>
<evidence type="ECO:0000259" key="1">
    <source>
        <dbReference type="PROSITE" id="PS50052"/>
    </source>
</evidence>
<dbReference type="AlphaFoldDB" id="A0A177B840"/>
<comment type="caution">
    <text evidence="2">The sequence shown here is derived from an EMBL/GenBank/DDBJ whole genome shotgun (WGS) entry which is preliminary data.</text>
</comment>
<dbReference type="Gene3D" id="3.40.50.300">
    <property type="entry name" value="P-loop containing nucleotide triphosphate hydrolases"/>
    <property type="match status" value="1"/>
</dbReference>
<feature type="non-terminal residue" evidence="2">
    <location>
        <position position="1"/>
    </location>
</feature>
<sequence>ALDTTNYLYDSLNDDVNKFYTYVSQAYIENEIKMGEYLLTYVDFGYIYALRKSVLNNIAINRMAALILTHIPGLMAFKLTHFEPRFLLCYPVSCDLYETNVKKKLMIMKIKSIDLNKNLIVKIHKTYSDFAMNRLGSYDGIFYTDSMKETLSNLYEMVDIFLNRNQNEMIRENSNVNSEYLENFSKNELDSINRRKSTAKSTVYNFSNTQRNQLSF</sequence>
<evidence type="ECO:0000313" key="2">
    <source>
        <dbReference type="EMBL" id="OAF70300.1"/>
    </source>
</evidence>
<keyword evidence="3" id="KW-1185">Reference proteome</keyword>
<reference evidence="2 3" key="1">
    <citation type="submission" date="2016-04" db="EMBL/GenBank/DDBJ databases">
        <title>The genome of Intoshia linei affirms orthonectids as highly simplified spiralians.</title>
        <authorList>
            <person name="Mikhailov K.V."/>
            <person name="Slusarev G.S."/>
            <person name="Nikitin M.A."/>
            <person name="Logacheva M.D."/>
            <person name="Penin A."/>
            <person name="Aleoshin V."/>
            <person name="Panchin Y.V."/>
        </authorList>
    </citation>
    <scope>NUCLEOTIDE SEQUENCE [LARGE SCALE GENOMIC DNA]</scope>
    <source>
        <strain evidence="2">Intl2013</strain>
        <tissue evidence="2">Whole animal</tissue>
    </source>
</reference>
<dbReference type="Proteomes" id="UP000078046">
    <property type="component" value="Unassembled WGS sequence"/>
</dbReference>
<gene>
    <name evidence="2" type="ORF">A3Q56_01926</name>
</gene>
<proteinExistence type="predicted"/>
<dbReference type="InterPro" id="IPR008144">
    <property type="entry name" value="Guanylate_kin-like_dom"/>
</dbReference>
<protein>
    <recommendedName>
        <fullName evidence="1">Guanylate kinase-like domain-containing protein</fullName>
    </recommendedName>
</protein>
<feature type="domain" description="Guanylate kinase-like" evidence="1">
    <location>
        <begin position="20"/>
        <end position="159"/>
    </location>
</feature>
<dbReference type="PROSITE" id="PS50052">
    <property type="entry name" value="GUANYLATE_KINASE_2"/>
    <property type="match status" value="1"/>
</dbReference>
<accession>A0A177B840</accession>
<dbReference type="OrthoDB" id="6334211at2759"/>
<organism evidence="2 3">
    <name type="scientific">Intoshia linei</name>
    <dbReference type="NCBI Taxonomy" id="1819745"/>
    <lineage>
        <taxon>Eukaryota</taxon>
        <taxon>Metazoa</taxon>
        <taxon>Spiralia</taxon>
        <taxon>Lophotrochozoa</taxon>
        <taxon>Mesozoa</taxon>
        <taxon>Orthonectida</taxon>
        <taxon>Rhopaluridae</taxon>
        <taxon>Intoshia</taxon>
    </lineage>
</organism>
<evidence type="ECO:0000313" key="3">
    <source>
        <dbReference type="Proteomes" id="UP000078046"/>
    </source>
</evidence>
<name>A0A177B840_9BILA</name>